<evidence type="ECO:0000313" key="3">
    <source>
        <dbReference type="EMBL" id="KXZ56646.1"/>
    </source>
</evidence>
<dbReference type="PANTHER" id="PTHR43399:SF4">
    <property type="entry name" value="CELL WALL-ASSOCIATED PROTEASE"/>
    <property type="match status" value="1"/>
</dbReference>
<sequence length="432" mass="45602">MTALCLELLLGDQADPSVPGCSSSGSYTRYATIAVQSSMTLSPPRSRHRDRASATSNRATSFGMVPFEASAWIMSITSWLLMNSVMPSDTTAKYLGVCVMRAELYEYLAQESATVHGYVPENTWVVYARWRVVTGALAQELASSVVPLEPGDKIAPEWSAVLSVGEATSTGGGAAVSSDGTDDPDGDGQAATAALLRGSTSSTSEAQQWFASAESGGVTKYIVTAQIFGATAAATRALAARLSELWQRPLTDSVRSAAQQRDAARRSAPASTAAGGGAAPPPDALTTSACTPGLRPRGRLLQAVVCTADVAAALRWLAAQPEVHWLEPTPRLRRHDIWGDLLVQSGGRGLTAATVAQPTRVAAHRMWSAGLDGSSQLIGISDTGVDTDSCYFFDPQVPDVWRRLVADPTRTGAKVFKSTTHRKLASYYAFSG</sequence>
<evidence type="ECO:0000256" key="2">
    <source>
        <dbReference type="SAM" id="MobiDB-lite"/>
    </source>
</evidence>
<comment type="caution">
    <text evidence="3">The sequence shown here is derived from an EMBL/GenBank/DDBJ whole genome shotgun (WGS) entry which is preliminary data.</text>
</comment>
<dbReference type="OrthoDB" id="541848at2759"/>
<proteinExistence type="inferred from homology"/>
<comment type="similarity">
    <text evidence="1">Belongs to the peptidase S8 family.</text>
</comment>
<name>A0A150H398_GONPE</name>
<reference evidence="4" key="1">
    <citation type="journal article" date="2016" name="Nat. Commun.">
        <title>The Gonium pectorale genome demonstrates co-option of cell cycle regulation during the evolution of multicellularity.</title>
        <authorList>
            <person name="Hanschen E.R."/>
            <person name="Marriage T.N."/>
            <person name="Ferris P.J."/>
            <person name="Hamaji T."/>
            <person name="Toyoda A."/>
            <person name="Fujiyama A."/>
            <person name="Neme R."/>
            <person name="Noguchi H."/>
            <person name="Minakuchi Y."/>
            <person name="Suzuki M."/>
            <person name="Kawai-Toyooka H."/>
            <person name="Smith D.R."/>
            <person name="Sparks H."/>
            <person name="Anderson J."/>
            <person name="Bakaric R."/>
            <person name="Luria V."/>
            <person name="Karger A."/>
            <person name="Kirschner M.W."/>
            <person name="Durand P.M."/>
            <person name="Michod R.E."/>
            <person name="Nozaki H."/>
            <person name="Olson B.J."/>
        </authorList>
    </citation>
    <scope>NUCLEOTIDE SEQUENCE [LARGE SCALE GENOMIC DNA]</scope>
    <source>
        <strain evidence="4">NIES-2863</strain>
    </source>
</reference>
<evidence type="ECO:0000256" key="1">
    <source>
        <dbReference type="ARBA" id="ARBA00011073"/>
    </source>
</evidence>
<keyword evidence="4" id="KW-1185">Reference proteome</keyword>
<dbReference type="EMBL" id="LSYV01000002">
    <property type="protein sequence ID" value="KXZ56646.1"/>
    <property type="molecule type" value="Genomic_DNA"/>
</dbReference>
<feature type="region of interest" description="Disordered" evidence="2">
    <location>
        <begin position="171"/>
        <end position="190"/>
    </location>
</feature>
<organism evidence="3 4">
    <name type="scientific">Gonium pectorale</name>
    <name type="common">Green alga</name>
    <dbReference type="NCBI Taxonomy" id="33097"/>
    <lineage>
        <taxon>Eukaryota</taxon>
        <taxon>Viridiplantae</taxon>
        <taxon>Chlorophyta</taxon>
        <taxon>core chlorophytes</taxon>
        <taxon>Chlorophyceae</taxon>
        <taxon>CS clade</taxon>
        <taxon>Chlamydomonadales</taxon>
        <taxon>Volvocaceae</taxon>
        <taxon>Gonium</taxon>
    </lineage>
</organism>
<gene>
    <name evidence="3" type="ORF">GPECTOR_1g582</name>
</gene>
<dbReference type="STRING" id="33097.A0A150H398"/>
<evidence type="ECO:0000313" key="4">
    <source>
        <dbReference type="Proteomes" id="UP000075714"/>
    </source>
</evidence>
<protein>
    <recommendedName>
        <fullName evidence="5">Peptidase S8/S53 domain-containing protein</fullName>
    </recommendedName>
</protein>
<dbReference type="PANTHER" id="PTHR43399">
    <property type="entry name" value="SUBTILISIN-RELATED"/>
    <property type="match status" value="1"/>
</dbReference>
<feature type="compositionally biased region" description="Low complexity" evidence="2">
    <location>
        <begin position="255"/>
        <end position="273"/>
    </location>
</feature>
<dbReference type="InterPro" id="IPR051048">
    <property type="entry name" value="Peptidase_S8/S53_subtilisin"/>
</dbReference>
<accession>A0A150H398</accession>
<evidence type="ECO:0008006" key="5">
    <source>
        <dbReference type="Google" id="ProtNLM"/>
    </source>
</evidence>
<dbReference type="Proteomes" id="UP000075714">
    <property type="component" value="Unassembled WGS sequence"/>
</dbReference>
<feature type="region of interest" description="Disordered" evidence="2">
    <location>
        <begin position="252"/>
        <end position="291"/>
    </location>
</feature>
<dbReference type="AlphaFoldDB" id="A0A150H398"/>